<dbReference type="RefSeq" id="WP_204869085.1">
    <property type="nucleotide sequence ID" value="NZ_JAFBBK010000001.1"/>
</dbReference>
<gene>
    <name evidence="1" type="ORF">JOE42_002972</name>
</gene>
<proteinExistence type="predicted"/>
<protein>
    <submittedName>
        <fullName evidence="1">Transcriptional regulator of viral defense system</fullName>
    </submittedName>
</protein>
<evidence type="ECO:0000313" key="1">
    <source>
        <dbReference type="EMBL" id="MBM7416239.1"/>
    </source>
</evidence>
<comment type="caution">
    <text evidence="1">The sequence shown here is derived from an EMBL/GenBank/DDBJ whole genome shotgun (WGS) entry which is preliminary data.</text>
</comment>
<dbReference type="Proteomes" id="UP000703038">
    <property type="component" value="Unassembled WGS sequence"/>
</dbReference>
<keyword evidence="2" id="KW-1185">Reference proteome</keyword>
<organism evidence="1 2">
    <name type="scientific">Rhodococcoides corynebacterioides</name>
    <dbReference type="NCBI Taxonomy" id="53972"/>
    <lineage>
        <taxon>Bacteria</taxon>
        <taxon>Bacillati</taxon>
        <taxon>Actinomycetota</taxon>
        <taxon>Actinomycetes</taxon>
        <taxon>Mycobacteriales</taxon>
        <taxon>Nocardiaceae</taxon>
        <taxon>Rhodococcoides</taxon>
    </lineage>
</organism>
<accession>A0ABS2KWE0</accession>
<sequence>MAGDDVAERLDGVVAEQDGYFTAAHALDAGYLPSEIESHVADGSWTRVETDLLRLSDWPSHDLEECSKWCVWLGPTAVISHQSAAELHGMGSLHPQFVHVRVSGTARAHDQRLAIHRGRLTGADIELSGAFRMTTPVRTVLDLAAGGISQFTLDEVVADGLVLGRLVVDDLFEQAVECGDRVAERVETALR</sequence>
<name>A0ABS2KWE0_9NOCA</name>
<dbReference type="EMBL" id="JAFBBK010000001">
    <property type="protein sequence ID" value="MBM7416239.1"/>
    <property type="molecule type" value="Genomic_DNA"/>
</dbReference>
<reference evidence="1 2" key="1">
    <citation type="submission" date="2021-01" db="EMBL/GenBank/DDBJ databases">
        <title>Genomics of switchgrass bacterial isolates.</title>
        <authorList>
            <person name="Shade A."/>
        </authorList>
    </citation>
    <scope>NUCLEOTIDE SEQUENCE [LARGE SCALE GENOMIC DNA]</scope>
    <source>
        <strain evidence="1 2">PvP111</strain>
    </source>
</reference>
<evidence type="ECO:0000313" key="2">
    <source>
        <dbReference type="Proteomes" id="UP000703038"/>
    </source>
</evidence>